<evidence type="ECO:0000313" key="3">
    <source>
        <dbReference type="Proteomes" id="UP000095300"/>
    </source>
</evidence>
<sequence>MTERRPMRVRTAPVRKWQRTEERALIDYLKSNIRDFEKPTAQVFYRKFIEEYRISDIEWKLVRAKVRNMRISYGKAKQWLETQGSNLLHTGENVQDMLYKMCSFYSDFDELFENPSRADISSYILDNSTSSSDFVKEEMLSDTNEDMLPAETDITRRDYLNEGISNEEEIHTTNSVESQEALRQFKKVKLDMAHLLKEEELKLLKERLEFDKAKFKQEMEIRQREIDSNERLKILELEMKERIAMSELKMKERIVLNALGGKM</sequence>
<dbReference type="AlphaFoldDB" id="A0A1I8QED5"/>
<gene>
    <name evidence="2" type="primary">106090791</name>
</gene>
<dbReference type="EnsemblMetazoa" id="SCAU016357-RA">
    <property type="protein sequence ID" value="SCAU016357-PA"/>
    <property type="gene ID" value="SCAU016357"/>
</dbReference>
<evidence type="ECO:0000313" key="2">
    <source>
        <dbReference type="EnsemblMetazoa" id="SCAU016357-PA"/>
    </source>
</evidence>
<name>A0A1I8QED5_STOCA</name>
<accession>A0A1I8QED5</accession>
<reference evidence="2" key="1">
    <citation type="submission" date="2020-05" db="UniProtKB">
        <authorList>
            <consortium name="EnsemblMetazoa"/>
        </authorList>
    </citation>
    <scope>IDENTIFICATION</scope>
    <source>
        <strain evidence="2">USDA</strain>
    </source>
</reference>
<keyword evidence="1" id="KW-0175">Coiled coil</keyword>
<organism evidence="2 3">
    <name type="scientific">Stomoxys calcitrans</name>
    <name type="common">Stable fly</name>
    <name type="synonym">Conops calcitrans</name>
    <dbReference type="NCBI Taxonomy" id="35570"/>
    <lineage>
        <taxon>Eukaryota</taxon>
        <taxon>Metazoa</taxon>
        <taxon>Ecdysozoa</taxon>
        <taxon>Arthropoda</taxon>
        <taxon>Hexapoda</taxon>
        <taxon>Insecta</taxon>
        <taxon>Pterygota</taxon>
        <taxon>Neoptera</taxon>
        <taxon>Endopterygota</taxon>
        <taxon>Diptera</taxon>
        <taxon>Brachycera</taxon>
        <taxon>Muscomorpha</taxon>
        <taxon>Muscoidea</taxon>
        <taxon>Muscidae</taxon>
        <taxon>Stomoxys</taxon>
    </lineage>
</organism>
<dbReference type="Proteomes" id="UP000095300">
    <property type="component" value="Unassembled WGS sequence"/>
</dbReference>
<keyword evidence="3" id="KW-1185">Reference proteome</keyword>
<feature type="coiled-coil region" evidence="1">
    <location>
        <begin position="198"/>
        <end position="225"/>
    </location>
</feature>
<dbReference type="KEGG" id="scac:106090791"/>
<proteinExistence type="predicted"/>
<dbReference type="OrthoDB" id="6771842at2759"/>
<dbReference type="VEuPathDB" id="VectorBase:SCAU016357"/>
<evidence type="ECO:0000256" key="1">
    <source>
        <dbReference type="SAM" id="Coils"/>
    </source>
</evidence>
<dbReference type="STRING" id="35570.A0A1I8QED5"/>
<protein>
    <submittedName>
        <fullName evidence="2">Uncharacterized protein</fullName>
    </submittedName>
</protein>